<comment type="caution">
    <text evidence="1">The sequence shown here is derived from an EMBL/GenBank/DDBJ whole genome shotgun (WGS) entry which is preliminary data.</text>
</comment>
<dbReference type="Proteomes" id="UP001145114">
    <property type="component" value="Unassembled WGS sequence"/>
</dbReference>
<reference evidence="1" key="1">
    <citation type="submission" date="2022-06" db="EMBL/GenBank/DDBJ databases">
        <title>Phylogenomic reconstructions and comparative analyses of Kickxellomycotina fungi.</title>
        <authorList>
            <person name="Reynolds N.K."/>
            <person name="Stajich J.E."/>
            <person name="Barry K."/>
            <person name="Grigoriev I.V."/>
            <person name="Crous P."/>
            <person name="Smith M.E."/>
        </authorList>
    </citation>
    <scope>NUCLEOTIDE SEQUENCE</scope>
    <source>
        <strain evidence="1">RSA 2271</strain>
    </source>
</reference>
<organism evidence="1 2">
    <name type="scientific">Spiromyces aspiralis</name>
    <dbReference type="NCBI Taxonomy" id="68401"/>
    <lineage>
        <taxon>Eukaryota</taxon>
        <taxon>Fungi</taxon>
        <taxon>Fungi incertae sedis</taxon>
        <taxon>Zoopagomycota</taxon>
        <taxon>Kickxellomycotina</taxon>
        <taxon>Kickxellomycetes</taxon>
        <taxon>Kickxellales</taxon>
        <taxon>Kickxellaceae</taxon>
        <taxon>Spiromyces</taxon>
    </lineage>
</organism>
<keyword evidence="2" id="KW-1185">Reference proteome</keyword>
<accession>A0ACC1HM57</accession>
<sequence>ATMASPFASLSQTAGPSSIIGAQQPVAATGGFSVDSTKFGMRTSSSNAMGDDNDEEGPQQHLPAEGMHVPGLNDDSD</sequence>
<evidence type="ECO:0000313" key="2">
    <source>
        <dbReference type="Proteomes" id="UP001145114"/>
    </source>
</evidence>
<name>A0ACC1HM57_9FUNG</name>
<dbReference type="EMBL" id="JAMZIH010003548">
    <property type="protein sequence ID" value="KAJ1676756.1"/>
    <property type="molecule type" value="Genomic_DNA"/>
</dbReference>
<feature type="non-terminal residue" evidence="1">
    <location>
        <position position="1"/>
    </location>
</feature>
<protein>
    <submittedName>
        <fullName evidence="1">Uncharacterized protein</fullName>
    </submittedName>
</protein>
<proteinExistence type="predicted"/>
<gene>
    <name evidence="1" type="ORF">EV182_007561</name>
</gene>
<evidence type="ECO:0000313" key="1">
    <source>
        <dbReference type="EMBL" id="KAJ1676756.1"/>
    </source>
</evidence>